<evidence type="ECO:0000313" key="1">
    <source>
        <dbReference type="EMBL" id="WFG00331.1"/>
    </source>
</evidence>
<reference evidence="1" key="1">
    <citation type="submission" date="2023-03" db="EMBL/GenBank/DDBJ databases">
        <title>Aeromonas caviae strain AC1520.</title>
        <authorList>
            <person name="Xie T."/>
            <person name="Zhang Q."/>
            <person name="Deng J."/>
            <person name="Li X."/>
        </authorList>
    </citation>
    <scope>NUCLEOTIDE SEQUENCE</scope>
    <source>
        <strain evidence="1">AC1520</strain>
        <plasmid evidence="1">pAC1520</plasmid>
    </source>
</reference>
<dbReference type="Proteomes" id="UP001218423">
    <property type="component" value="Plasmid pAC1520"/>
</dbReference>
<dbReference type="SUPFAM" id="SSF48371">
    <property type="entry name" value="ARM repeat"/>
    <property type="match status" value="1"/>
</dbReference>
<sequence>MSYIHRDNPAYQKIKDGPDDVRSQYLKHQDPRVRAEAMRCLENPTEKQVIDGSRDSDPSVRYGAASKAMPSDILLRWFDREEDSLVSQALLLNNAFPDHLHPNYAVNALQNPDLTSHQLQQTIERYKQKLKKYQGSFSTSVQMENILSHVARHPQCTVSMYEELLSTCSGHVGNTILSGVAQGRNLSADTIKAFFVTCRSQTRQDSIPKECYDQILANPHIGQATWDNVLGRLGLRAAHVLKLRTSNSVSWRGLLDSIDWLRGAGQCLEQGDAALAGLFAALTSDDILQATREGRFVLNSPMSTSPQMTYNKSLGDYIMSINLSIYQQILGAELQTRIEATIEPPPTPLAKERNAKMRL</sequence>
<accession>A0AAJ5ZBL5</accession>
<dbReference type="InterPro" id="IPR011989">
    <property type="entry name" value="ARM-like"/>
</dbReference>
<dbReference type="AlphaFoldDB" id="A0AAJ5ZBL5"/>
<dbReference type="EMBL" id="CP120943">
    <property type="protein sequence ID" value="WFG00331.1"/>
    <property type="molecule type" value="Genomic_DNA"/>
</dbReference>
<dbReference type="Gene3D" id="1.25.10.10">
    <property type="entry name" value="Leucine-rich Repeat Variant"/>
    <property type="match status" value="1"/>
</dbReference>
<keyword evidence="1" id="KW-0614">Plasmid</keyword>
<proteinExistence type="predicted"/>
<evidence type="ECO:0000313" key="2">
    <source>
        <dbReference type="Proteomes" id="UP001218423"/>
    </source>
</evidence>
<geneLocation type="plasmid" evidence="1 2">
    <name>pAC1520</name>
</geneLocation>
<organism evidence="1 2">
    <name type="scientific">Aeromonas caviae</name>
    <name type="common">Aeromonas punctata</name>
    <dbReference type="NCBI Taxonomy" id="648"/>
    <lineage>
        <taxon>Bacteria</taxon>
        <taxon>Pseudomonadati</taxon>
        <taxon>Pseudomonadota</taxon>
        <taxon>Gammaproteobacteria</taxon>
        <taxon>Aeromonadales</taxon>
        <taxon>Aeromonadaceae</taxon>
        <taxon>Aeromonas</taxon>
    </lineage>
</organism>
<protein>
    <submittedName>
        <fullName evidence="1">HEAT repeat domain-containing protein</fullName>
    </submittedName>
</protein>
<dbReference type="RefSeq" id="WP_128342826.1">
    <property type="nucleotide sequence ID" value="NZ_CAWOMG010000077.1"/>
</dbReference>
<name>A0AAJ5ZBL5_AERCA</name>
<dbReference type="InterPro" id="IPR016024">
    <property type="entry name" value="ARM-type_fold"/>
</dbReference>
<gene>
    <name evidence="1" type="ORF">P5S46_21450</name>
</gene>